<comment type="caution">
    <text evidence="1">The sequence shown here is derived from an EMBL/GenBank/DDBJ whole genome shotgun (WGS) entry which is preliminary data.</text>
</comment>
<dbReference type="Proteomes" id="UP000827872">
    <property type="component" value="Linkage Group LG03"/>
</dbReference>
<gene>
    <name evidence="1" type="primary">SPDL1</name>
    <name evidence="1" type="ORF">K3G42_026066</name>
</gene>
<name>A0ACB8EK56_9SAUR</name>
<accession>A0ACB8EK56</accession>
<evidence type="ECO:0000313" key="1">
    <source>
        <dbReference type="EMBL" id="KAH7992680.1"/>
    </source>
</evidence>
<reference evidence="1" key="1">
    <citation type="submission" date="2021-08" db="EMBL/GenBank/DDBJ databases">
        <title>The first chromosome-level gecko genome reveals the dynamic sex chromosomes of Neotropical dwarf geckos (Sphaerodactylidae: Sphaerodactylus).</title>
        <authorList>
            <person name="Pinto B.J."/>
            <person name="Keating S.E."/>
            <person name="Gamble T."/>
        </authorList>
    </citation>
    <scope>NUCLEOTIDE SEQUENCE</scope>
    <source>
        <strain evidence="1">TG3544</strain>
    </source>
</reference>
<protein>
    <submittedName>
        <fullName evidence="1">Protein Spindly</fullName>
    </submittedName>
</protein>
<evidence type="ECO:0000313" key="2">
    <source>
        <dbReference type="Proteomes" id="UP000827872"/>
    </source>
</evidence>
<proteinExistence type="predicted"/>
<dbReference type="EMBL" id="CM037616">
    <property type="protein sequence ID" value="KAH7992680.1"/>
    <property type="molecule type" value="Genomic_DNA"/>
</dbReference>
<keyword evidence="2" id="KW-1185">Reference proteome</keyword>
<organism evidence="1 2">
    <name type="scientific">Sphaerodactylus townsendi</name>
    <dbReference type="NCBI Taxonomy" id="933632"/>
    <lineage>
        <taxon>Eukaryota</taxon>
        <taxon>Metazoa</taxon>
        <taxon>Chordata</taxon>
        <taxon>Craniata</taxon>
        <taxon>Vertebrata</taxon>
        <taxon>Euteleostomi</taxon>
        <taxon>Lepidosauria</taxon>
        <taxon>Squamata</taxon>
        <taxon>Bifurcata</taxon>
        <taxon>Gekkota</taxon>
        <taxon>Sphaerodactylidae</taxon>
        <taxon>Sphaerodactylus</taxon>
    </lineage>
</organism>
<sequence>METEEIILRLRSQLKEAEEERRTAAQYGLTLIEGQNVLQNQLDELQNEMVTLTEKSEQEKYTLQREVELKNRMLGSLNGEYDTLKQQQNIQLDTLREKLEKLHGQEINELKNKVEKLKSELDESLLSEKQLKHKVGHLKEVIASKSEELRLMSERVHETMSSEVLSLQLELVALEKSKEELEARLHELQYSKEQLELVNTNLNHRVSHLEEEKEDKEKELVSYCNTLEKVREVNRDLQVQLDHALQQVLDPSSKGNSLFAEVEDRRAEMERQLISTKVKYQLLQKQHTFTREHLQRVKLQMATLLRMKGSQGELDQLERLQSMLQQKNGEIEELIMKVKQLEKSKQITENTKELMLYNASECPELRGARYTDLLQMKLANSDKEIENLRSELSLQRMKALFESQRVLEMERKLFATERQLETCQSDSINLRVLLDELRIKYEPEELMKNPISFKKAPGNMVSDVLNSMKTPVRETAYLPSQTYEEIKRSEDRMKTSLQALPSAMCQKTDQPETKRIRIKKEESDEKSVKKKDGNDSAAFPVTRSVSSNVYAQGNRHRPASLFFRCMNYAIYFFIYFLSVACSAIPQFHLPILTFSKTSKKIKK</sequence>